<sequence>MYNNYIFDLYGTLIDINTDEWNDDLWKKIAILYAYKGAHYTYDELNEEYDRLVQAEKKAVLKKSPDTKVVDIKIEKVFRKLFTQKGVKVTKAEVLFIAEAFRCYSTKYIKLYDGVLDLLDTLKAKGKKVYLLSNAQRSFTENELNMFDLTKYFDGICISSDEECSKPDEKYFKTLFDRYGLEKSESIMIGNDYISDIGGAADFGIDSLYIHQSISPEIDGELRSTYKVMDGDVFKIKKLIINHS</sequence>
<comment type="cofactor">
    <cofactor evidence="1">
        <name>Mg(2+)</name>
        <dbReference type="ChEBI" id="CHEBI:18420"/>
    </cofactor>
</comment>
<reference evidence="5 6" key="1">
    <citation type="submission" date="2024-03" db="EMBL/GenBank/DDBJ databases">
        <title>Human intestinal bacterial collection.</title>
        <authorList>
            <person name="Pauvert C."/>
            <person name="Hitch T.C.A."/>
            <person name="Clavel T."/>
        </authorList>
    </citation>
    <scope>NUCLEOTIDE SEQUENCE [LARGE SCALE GENOMIC DNA]</scope>
    <source>
        <strain evidence="5 6">CLA-JM-H38</strain>
    </source>
</reference>
<evidence type="ECO:0000256" key="2">
    <source>
        <dbReference type="ARBA" id="ARBA00022723"/>
    </source>
</evidence>
<organism evidence="5 6">
    <name type="scientific">Ruminococcoides intestinale</name>
    <dbReference type="NCBI Taxonomy" id="3133162"/>
    <lineage>
        <taxon>Bacteria</taxon>
        <taxon>Bacillati</taxon>
        <taxon>Bacillota</taxon>
        <taxon>Clostridia</taxon>
        <taxon>Eubacteriales</taxon>
        <taxon>Oscillospiraceae</taxon>
        <taxon>Ruminococcoides</taxon>
    </lineage>
</organism>
<keyword evidence="6" id="KW-1185">Reference proteome</keyword>
<comment type="caution">
    <text evidence="5">The sequence shown here is derived from an EMBL/GenBank/DDBJ whole genome shotgun (WGS) entry which is preliminary data.</text>
</comment>
<dbReference type="GO" id="GO:0016787">
    <property type="term" value="F:hydrolase activity"/>
    <property type="evidence" value="ECO:0007669"/>
    <property type="project" value="UniProtKB-KW"/>
</dbReference>
<keyword evidence="2" id="KW-0479">Metal-binding</keyword>
<keyword evidence="4" id="KW-0460">Magnesium</keyword>
<dbReference type="Proteomes" id="UP001490816">
    <property type="component" value="Unassembled WGS sequence"/>
</dbReference>
<dbReference type="PRINTS" id="PR00413">
    <property type="entry name" value="HADHALOGNASE"/>
</dbReference>
<accession>A0ABV1FAE6</accession>
<dbReference type="SFLD" id="SFLDG01129">
    <property type="entry name" value="C1.5:_HAD__Beta-PGM__Phosphata"/>
    <property type="match status" value="1"/>
</dbReference>
<dbReference type="NCBIfam" id="TIGR01549">
    <property type="entry name" value="HAD-SF-IA-v1"/>
    <property type="match status" value="1"/>
</dbReference>
<dbReference type="InterPro" id="IPR023214">
    <property type="entry name" value="HAD_sf"/>
</dbReference>
<evidence type="ECO:0000313" key="5">
    <source>
        <dbReference type="EMBL" id="MEQ2470352.1"/>
    </source>
</evidence>
<protein>
    <submittedName>
        <fullName evidence="5">HAD family hydrolase</fullName>
        <ecNumber evidence="5">3.1.3.-</ecNumber>
    </submittedName>
</protein>
<dbReference type="SUPFAM" id="SSF56784">
    <property type="entry name" value="HAD-like"/>
    <property type="match status" value="1"/>
</dbReference>
<gene>
    <name evidence="5" type="ORF">WMO39_08465</name>
</gene>
<dbReference type="RefSeq" id="WP_117950204.1">
    <property type="nucleotide sequence ID" value="NZ_JBBMEZ010000023.1"/>
</dbReference>
<dbReference type="InterPro" id="IPR051400">
    <property type="entry name" value="HAD-like_hydrolase"/>
</dbReference>
<dbReference type="PANTHER" id="PTHR46470">
    <property type="entry name" value="N-ACYLNEURAMINATE-9-PHOSPHATASE"/>
    <property type="match status" value="1"/>
</dbReference>
<evidence type="ECO:0000256" key="1">
    <source>
        <dbReference type="ARBA" id="ARBA00001946"/>
    </source>
</evidence>
<keyword evidence="3 5" id="KW-0378">Hydrolase</keyword>
<dbReference type="InterPro" id="IPR036412">
    <property type="entry name" value="HAD-like_sf"/>
</dbReference>
<evidence type="ECO:0000313" key="6">
    <source>
        <dbReference type="Proteomes" id="UP001490816"/>
    </source>
</evidence>
<evidence type="ECO:0000256" key="4">
    <source>
        <dbReference type="ARBA" id="ARBA00022842"/>
    </source>
</evidence>
<dbReference type="Pfam" id="PF00702">
    <property type="entry name" value="Hydrolase"/>
    <property type="match status" value="1"/>
</dbReference>
<dbReference type="Gene3D" id="3.40.50.1000">
    <property type="entry name" value="HAD superfamily/HAD-like"/>
    <property type="match status" value="1"/>
</dbReference>
<dbReference type="PANTHER" id="PTHR46470:SF2">
    <property type="entry name" value="GLYCERALDEHYDE 3-PHOSPHATE PHOSPHATASE"/>
    <property type="match status" value="1"/>
</dbReference>
<dbReference type="EC" id="3.1.3.-" evidence="5"/>
<name>A0ABV1FAE6_9FIRM</name>
<dbReference type="Gene3D" id="1.10.150.520">
    <property type="match status" value="1"/>
</dbReference>
<dbReference type="EMBL" id="JBBMEZ010000023">
    <property type="protein sequence ID" value="MEQ2470352.1"/>
    <property type="molecule type" value="Genomic_DNA"/>
</dbReference>
<evidence type="ECO:0000256" key="3">
    <source>
        <dbReference type="ARBA" id="ARBA00022801"/>
    </source>
</evidence>
<proteinExistence type="predicted"/>
<dbReference type="SFLD" id="SFLDS00003">
    <property type="entry name" value="Haloacid_Dehalogenase"/>
    <property type="match status" value="1"/>
</dbReference>
<dbReference type="InterPro" id="IPR006439">
    <property type="entry name" value="HAD-SF_hydro_IA"/>
</dbReference>